<comment type="caution">
    <text evidence="3">The sequence shown here is derived from an EMBL/GenBank/DDBJ whole genome shotgun (WGS) entry which is preliminary data.</text>
</comment>
<dbReference type="Pfam" id="PF01636">
    <property type="entry name" value="APH"/>
    <property type="match status" value="1"/>
</dbReference>
<gene>
    <name evidence="3" type="ORF">H2O64_17925</name>
</gene>
<dbReference type="PANTHER" id="PTHR21064">
    <property type="entry name" value="AMINOGLYCOSIDE PHOSPHOTRANSFERASE DOMAIN-CONTAINING PROTEIN-RELATED"/>
    <property type="match status" value="1"/>
</dbReference>
<dbReference type="RefSeq" id="WP_187563595.1">
    <property type="nucleotide sequence ID" value="NZ_JACGWS010000012.1"/>
</dbReference>
<dbReference type="Proteomes" id="UP000619238">
    <property type="component" value="Unassembled WGS sequence"/>
</dbReference>
<protein>
    <submittedName>
        <fullName evidence="3">Phosphotransferase</fullName>
    </submittedName>
</protein>
<evidence type="ECO:0000259" key="2">
    <source>
        <dbReference type="Pfam" id="PF01636"/>
    </source>
</evidence>
<accession>A0ABR7QDB3</accession>
<dbReference type="EMBL" id="JACGWS010000012">
    <property type="protein sequence ID" value="MBC8756556.1"/>
    <property type="molecule type" value="Genomic_DNA"/>
</dbReference>
<sequence length="335" mass="38582">MKEIFPTHKSTFTGEGLKKNILSEFNLSPDCECVLFKPGLNDTYKVLDNGTAYYLRVYPNKWRTKNDIESELKLINHLDKSNIQAAIPIKNMHDEYIMEINASEGVRYAVLFESAKGKSIPELNVSISRNYGKVVASIHEASDKMEKLERFELNMEYLLDTPLKSIQPFLKHREADFNFLQTTANALSAKISEIMSESKLDYGVCHGDFHYGNIFSGENDEISVFDFDCFGYGWRAYDISVFLWSCVPENNWEQDNLDKRALLWKAFLDGYLSLKPLSEAEIKAAYVFVAIRHIWLLGIHVNGVSAWGTSWIHDKYFDEAITFIKKWIALHKVLD</sequence>
<comment type="similarity">
    <text evidence="1">Belongs to the pseudomonas-type ThrB family.</text>
</comment>
<dbReference type="InterPro" id="IPR011009">
    <property type="entry name" value="Kinase-like_dom_sf"/>
</dbReference>
<dbReference type="InterPro" id="IPR002575">
    <property type="entry name" value="Aminoglycoside_PTrfase"/>
</dbReference>
<name>A0ABR7QDB3_9FLAO</name>
<evidence type="ECO:0000256" key="1">
    <source>
        <dbReference type="ARBA" id="ARBA00038240"/>
    </source>
</evidence>
<evidence type="ECO:0000313" key="4">
    <source>
        <dbReference type="Proteomes" id="UP000619238"/>
    </source>
</evidence>
<organism evidence="3 4">
    <name type="scientific">Kordia aestuariivivens</name>
    <dbReference type="NCBI Taxonomy" id="2759037"/>
    <lineage>
        <taxon>Bacteria</taxon>
        <taxon>Pseudomonadati</taxon>
        <taxon>Bacteroidota</taxon>
        <taxon>Flavobacteriia</taxon>
        <taxon>Flavobacteriales</taxon>
        <taxon>Flavobacteriaceae</taxon>
        <taxon>Kordia</taxon>
    </lineage>
</organism>
<reference evidence="3 4" key="1">
    <citation type="submission" date="2020-07" db="EMBL/GenBank/DDBJ databases">
        <title>Description of Kordia aestuariivivens sp. nov., isolated from a tidal flat.</title>
        <authorList>
            <person name="Park S."/>
            <person name="Yoon J.-H."/>
        </authorList>
    </citation>
    <scope>NUCLEOTIDE SEQUENCE [LARGE SCALE GENOMIC DNA]</scope>
    <source>
        <strain evidence="3 4">YSTF-M3</strain>
    </source>
</reference>
<feature type="domain" description="Aminoglycoside phosphotransferase" evidence="2">
    <location>
        <begin position="41"/>
        <end position="254"/>
    </location>
</feature>
<evidence type="ECO:0000313" key="3">
    <source>
        <dbReference type="EMBL" id="MBC8756556.1"/>
    </source>
</evidence>
<dbReference type="InterPro" id="IPR050249">
    <property type="entry name" value="Pseudomonas-type_ThrB"/>
</dbReference>
<dbReference type="Gene3D" id="3.90.1200.10">
    <property type="match status" value="1"/>
</dbReference>
<dbReference type="PANTHER" id="PTHR21064:SF6">
    <property type="entry name" value="AMINOGLYCOSIDE PHOSPHOTRANSFERASE DOMAIN-CONTAINING PROTEIN"/>
    <property type="match status" value="1"/>
</dbReference>
<keyword evidence="4" id="KW-1185">Reference proteome</keyword>
<proteinExistence type="inferred from homology"/>
<dbReference type="SUPFAM" id="SSF56112">
    <property type="entry name" value="Protein kinase-like (PK-like)"/>
    <property type="match status" value="1"/>
</dbReference>
<dbReference type="Gene3D" id="3.30.200.20">
    <property type="entry name" value="Phosphorylase Kinase, domain 1"/>
    <property type="match status" value="1"/>
</dbReference>